<dbReference type="Pfam" id="PF01609">
    <property type="entry name" value="DDE_Tnp_1"/>
    <property type="match status" value="1"/>
</dbReference>
<comment type="caution">
    <text evidence="7">The sequence shown here is derived from an EMBL/GenBank/DDBJ whole genome shotgun (WGS) entry which is preliminary data.</text>
</comment>
<dbReference type="GO" id="GO:0006313">
    <property type="term" value="P:DNA transposition"/>
    <property type="evidence" value="ECO:0007669"/>
    <property type="project" value="InterPro"/>
</dbReference>
<dbReference type="InterPro" id="IPR025399">
    <property type="entry name" value="DUF4372"/>
</dbReference>
<evidence type="ECO:0000256" key="3">
    <source>
        <dbReference type="ARBA" id="ARBA00023125"/>
    </source>
</evidence>
<keyword evidence="3" id="KW-0238">DNA-binding</keyword>
<keyword evidence="2" id="KW-0815">Transposition</keyword>
<dbReference type="PANTHER" id="PTHR33258">
    <property type="entry name" value="TRANSPOSASE INSL FOR INSERTION SEQUENCE ELEMENT IS186A-RELATED"/>
    <property type="match status" value="1"/>
</dbReference>
<dbReference type="PANTHER" id="PTHR33258:SF1">
    <property type="entry name" value="TRANSPOSASE INSL FOR INSERTION SEQUENCE ELEMENT IS186A-RELATED"/>
    <property type="match status" value="1"/>
</dbReference>
<dbReference type="InterPro" id="IPR002559">
    <property type="entry name" value="Transposase_11"/>
</dbReference>
<evidence type="ECO:0000256" key="2">
    <source>
        <dbReference type="ARBA" id="ARBA00022578"/>
    </source>
</evidence>
<feature type="domain" description="DUF4372" evidence="6">
    <location>
        <begin position="5"/>
        <end position="75"/>
    </location>
</feature>
<evidence type="ECO:0000256" key="1">
    <source>
        <dbReference type="ARBA" id="ARBA00010075"/>
    </source>
</evidence>
<accession>A0A023BMI4</accession>
<keyword evidence="8" id="KW-1185">Reference proteome</keyword>
<sequence>MYSRTHFSELLSLIPRYKFNQFVLKYSADKHNKGFNSWTHLVTMVFSQLSKANSLREIETSFNSVVNAHFHMGARSIKRSTLSEANQKRDFRVFADLANELMKNFRPSKQKELKEFLFLLDSSPIILQGRHFDWTNKTRNYNNGLKLHMLYDTHTTTPTYIDITASNINDINIGRELPIQPNATYVFDKGYTDYNWWFSIHKKQSFFVTRFKKNAATHIIEELPINKSDTQLVLADQKVIFKNKTPRGGKINQYTVPLRKITIRRDNKNTPLVIATNDFNKSAGEIASLYKKRWDIELFFKWIKQNLKIKRFIGTSLNAVKTQIYTAIITYLLSLKLQKLKENTLPFYLFLEKLSALLFVPVTLIKNDGHSQKKKDQLLIKQQLNFSW</sequence>
<name>A0A023BMI4_9FLAO</name>
<evidence type="ECO:0000256" key="4">
    <source>
        <dbReference type="ARBA" id="ARBA00023172"/>
    </source>
</evidence>
<dbReference type="GO" id="GO:0003677">
    <property type="term" value="F:DNA binding"/>
    <property type="evidence" value="ECO:0007669"/>
    <property type="project" value="UniProtKB-KW"/>
</dbReference>
<evidence type="ECO:0000313" key="7">
    <source>
        <dbReference type="EMBL" id="EZH71280.1"/>
    </source>
</evidence>
<evidence type="ECO:0008006" key="9">
    <source>
        <dbReference type="Google" id="ProtNLM"/>
    </source>
</evidence>
<reference evidence="7 8" key="1">
    <citation type="submission" date="2014-04" db="EMBL/GenBank/DDBJ databases">
        <title>Aquimarina sp. 22II-S11-z7 Genome Sequencing.</title>
        <authorList>
            <person name="Lai Q."/>
        </authorList>
    </citation>
    <scope>NUCLEOTIDE SEQUENCE [LARGE SCALE GENOMIC DNA]</scope>
    <source>
        <strain evidence="7 8">22II-S11-z7</strain>
    </source>
</reference>
<evidence type="ECO:0000313" key="8">
    <source>
        <dbReference type="Proteomes" id="UP000023541"/>
    </source>
</evidence>
<evidence type="ECO:0000259" key="5">
    <source>
        <dbReference type="Pfam" id="PF01609"/>
    </source>
</evidence>
<dbReference type="SUPFAM" id="SSF53098">
    <property type="entry name" value="Ribonuclease H-like"/>
    <property type="match status" value="1"/>
</dbReference>
<proteinExistence type="inferred from homology"/>
<dbReference type="AlphaFoldDB" id="A0A023BMI4"/>
<evidence type="ECO:0000259" key="6">
    <source>
        <dbReference type="Pfam" id="PF14294"/>
    </source>
</evidence>
<feature type="domain" description="Transposase IS4-like" evidence="5">
    <location>
        <begin position="118"/>
        <end position="333"/>
    </location>
</feature>
<keyword evidence="4" id="KW-0233">DNA recombination</keyword>
<dbReference type="InterPro" id="IPR047952">
    <property type="entry name" value="Transpos_IS4"/>
</dbReference>
<dbReference type="GO" id="GO:0004803">
    <property type="term" value="F:transposase activity"/>
    <property type="evidence" value="ECO:0007669"/>
    <property type="project" value="InterPro"/>
</dbReference>
<dbReference type="eggNOG" id="COG3385">
    <property type="taxonomic scope" value="Bacteria"/>
</dbReference>
<dbReference type="InterPro" id="IPR012337">
    <property type="entry name" value="RNaseH-like_sf"/>
</dbReference>
<dbReference type="EMBL" id="AQRA01000031">
    <property type="protein sequence ID" value="EZH71280.1"/>
    <property type="molecule type" value="Genomic_DNA"/>
</dbReference>
<dbReference type="Pfam" id="PF14294">
    <property type="entry name" value="DUF4372"/>
    <property type="match status" value="1"/>
</dbReference>
<comment type="similarity">
    <text evidence="1">Belongs to the transposase 11 family.</text>
</comment>
<dbReference type="Gene3D" id="3.90.350.10">
    <property type="entry name" value="Transposase Inhibitor Protein From Tn5, Chain A, domain 1"/>
    <property type="match status" value="1"/>
</dbReference>
<organism evidence="7 8">
    <name type="scientific">Aquimarina atlantica</name>
    <dbReference type="NCBI Taxonomy" id="1317122"/>
    <lineage>
        <taxon>Bacteria</taxon>
        <taxon>Pseudomonadati</taxon>
        <taxon>Bacteroidota</taxon>
        <taxon>Flavobacteriia</taxon>
        <taxon>Flavobacteriales</taxon>
        <taxon>Flavobacteriaceae</taxon>
        <taxon>Aquimarina</taxon>
    </lineage>
</organism>
<dbReference type="NCBIfam" id="NF033592">
    <property type="entry name" value="transpos_IS4_1"/>
    <property type="match status" value="1"/>
</dbReference>
<protein>
    <recommendedName>
        <fullName evidence="9">Transposase</fullName>
    </recommendedName>
</protein>
<dbReference type="Proteomes" id="UP000023541">
    <property type="component" value="Unassembled WGS sequence"/>
</dbReference>
<gene>
    <name evidence="7" type="ORF">ATO12_13160</name>
</gene>